<dbReference type="Pfam" id="PF00076">
    <property type="entry name" value="RRM_1"/>
    <property type="match status" value="1"/>
</dbReference>
<feature type="region of interest" description="Disordered" evidence="8">
    <location>
        <begin position="335"/>
        <end position="396"/>
    </location>
</feature>
<protein>
    <recommendedName>
        <fullName evidence="3">U1 small nuclear ribonucleoprotein 70 kDa</fullName>
    </recommendedName>
</protein>
<name>A0AAX6GW92_IRIPA</name>
<feature type="domain" description="RRM" evidence="9">
    <location>
        <begin position="3"/>
        <end position="87"/>
    </location>
</feature>
<dbReference type="EMBL" id="JANAVB010015600">
    <property type="protein sequence ID" value="KAJ6832822.1"/>
    <property type="molecule type" value="Genomic_DNA"/>
</dbReference>
<feature type="region of interest" description="Disordered" evidence="8">
    <location>
        <begin position="229"/>
        <end position="313"/>
    </location>
</feature>
<keyword evidence="6 10" id="KW-0687">Ribonucleoprotein</keyword>
<dbReference type="GO" id="GO:0005685">
    <property type="term" value="C:U1 snRNP"/>
    <property type="evidence" value="ECO:0007669"/>
    <property type="project" value="TreeGrafter"/>
</dbReference>
<feature type="compositionally biased region" description="Basic and acidic residues" evidence="8">
    <location>
        <begin position="375"/>
        <end position="396"/>
    </location>
</feature>
<sequence length="396" mass="45643">MVNMIFINNSGTFIHFSANLIDMVVMHLARRSCTPIKVRLITDKETNKPRGYAFIEYMHTRDMKTAYKQADGRKLDNRRVLVDVERGRTVPNWRPRRLGGGLGSTRIGGEDLNQKHSGREQQQVASGGPRKSEEPRAREDRYADRTGRNHVIEEGTGSERGRSHENVPMIGEEIGTYGKTGTTTEIGIGQETGTGKETVDVTVTVTVIGFAEKTGREIVVVIMIGNGERDRDRPRDRERERERGKDYERASHERDHGYKHEMDVDYDLNEPIPEQERDGGRDRELEPGEHDYRRDFYADPAKNKNVHGHGHEHEYDYNEKYGDVKPHGFGELEHVRERSKHHKPEYYADDRYEKMGGGEYQGKADEGELDQPEEGEARDHDYGYQRLERSLPRDDH</sequence>
<dbReference type="GO" id="GO:0030619">
    <property type="term" value="F:U1 snRNA binding"/>
    <property type="evidence" value="ECO:0007669"/>
    <property type="project" value="TreeGrafter"/>
</dbReference>
<evidence type="ECO:0000256" key="7">
    <source>
        <dbReference type="PROSITE-ProRule" id="PRU00176"/>
    </source>
</evidence>
<dbReference type="SUPFAM" id="SSF56601">
    <property type="entry name" value="beta-lactamase/transpeptidase-like"/>
    <property type="match status" value="1"/>
</dbReference>
<proteinExistence type="predicted"/>
<dbReference type="GO" id="GO:0071011">
    <property type="term" value="C:precatalytic spliceosome"/>
    <property type="evidence" value="ECO:0007669"/>
    <property type="project" value="TreeGrafter"/>
</dbReference>
<feature type="compositionally biased region" description="Basic and acidic residues" evidence="8">
    <location>
        <begin position="229"/>
        <end position="263"/>
    </location>
</feature>
<feature type="compositionally biased region" description="Basic and acidic residues" evidence="8">
    <location>
        <begin position="108"/>
        <end position="119"/>
    </location>
</feature>
<dbReference type="InterPro" id="IPR051183">
    <property type="entry name" value="U1_U11-U12_snRNP_70-35kDa"/>
</dbReference>
<dbReference type="InterPro" id="IPR000504">
    <property type="entry name" value="RRM_dom"/>
</dbReference>
<dbReference type="Proteomes" id="UP001140949">
    <property type="component" value="Unassembled WGS sequence"/>
</dbReference>
<dbReference type="SUPFAM" id="SSF54928">
    <property type="entry name" value="RNA-binding domain, RBD"/>
    <property type="match status" value="1"/>
</dbReference>
<evidence type="ECO:0000256" key="5">
    <source>
        <dbReference type="ARBA" id="ARBA00023242"/>
    </source>
</evidence>
<evidence type="ECO:0000256" key="8">
    <source>
        <dbReference type="SAM" id="MobiDB-lite"/>
    </source>
</evidence>
<evidence type="ECO:0000313" key="10">
    <source>
        <dbReference type="EMBL" id="KAJ6832822.1"/>
    </source>
</evidence>
<dbReference type="Gene3D" id="3.30.70.330">
    <property type="match status" value="1"/>
</dbReference>
<keyword evidence="5" id="KW-0539">Nucleus</keyword>
<evidence type="ECO:0000256" key="1">
    <source>
        <dbReference type="ARBA" id="ARBA00004324"/>
    </source>
</evidence>
<dbReference type="PANTHER" id="PTHR13952">
    <property type="entry name" value="U1 SMALL NUCLEAR RIBONUCLEOPROTEIN 70 KD"/>
    <property type="match status" value="1"/>
</dbReference>
<accession>A0AAX6GW92</accession>
<gene>
    <name evidence="10" type="ORF">M6B38_341805</name>
</gene>
<evidence type="ECO:0000256" key="2">
    <source>
        <dbReference type="ARBA" id="ARBA00004642"/>
    </source>
</evidence>
<evidence type="ECO:0000256" key="4">
    <source>
        <dbReference type="ARBA" id="ARBA00022884"/>
    </source>
</evidence>
<reference evidence="10" key="2">
    <citation type="submission" date="2023-04" db="EMBL/GenBank/DDBJ databases">
        <authorList>
            <person name="Bruccoleri R.E."/>
            <person name="Oakeley E.J."/>
            <person name="Faust A.-M."/>
            <person name="Dessus-Babus S."/>
            <person name="Altorfer M."/>
            <person name="Burckhardt D."/>
            <person name="Oertli M."/>
            <person name="Naumann U."/>
            <person name="Petersen F."/>
            <person name="Wong J."/>
        </authorList>
    </citation>
    <scope>NUCLEOTIDE SEQUENCE</scope>
    <source>
        <strain evidence="10">GSM-AAB239-AS_SAM_17_03QT</strain>
        <tissue evidence="10">Leaf</tissue>
    </source>
</reference>
<feature type="compositionally biased region" description="Basic and acidic residues" evidence="8">
    <location>
        <begin position="130"/>
        <end position="164"/>
    </location>
</feature>
<keyword evidence="4 7" id="KW-0694">RNA-binding</keyword>
<dbReference type="InterPro" id="IPR012338">
    <property type="entry name" value="Beta-lactam/transpept-like"/>
</dbReference>
<comment type="caution">
    <text evidence="10">The sequence shown here is derived from an EMBL/GenBank/DDBJ whole genome shotgun (WGS) entry which is preliminary data.</text>
</comment>
<dbReference type="SMART" id="SM00360">
    <property type="entry name" value="RRM"/>
    <property type="match status" value="1"/>
</dbReference>
<feature type="compositionally biased region" description="Basic and acidic residues" evidence="8">
    <location>
        <begin position="344"/>
        <end position="366"/>
    </location>
</feature>
<comment type="subcellular location">
    <subcellularLocation>
        <location evidence="1">Nucleus speckle</location>
    </subcellularLocation>
    <subcellularLocation>
        <location evidence="2">Nucleus</location>
        <location evidence="2">Nucleoplasm</location>
    </subcellularLocation>
</comment>
<evidence type="ECO:0000259" key="9">
    <source>
        <dbReference type="PROSITE" id="PS50102"/>
    </source>
</evidence>
<evidence type="ECO:0000313" key="11">
    <source>
        <dbReference type="Proteomes" id="UP001140949"/>
    </source>
</evidence>
<dbReference type="GO" id="GO:0016607">
    <property type="term" value="C:nuclear speck"/>
    <property type="evidence" value="ECO:0007669"/>
    <property type="project" value="UniProtKB-SubCell"/>
</dbReference>
<dbReference type="GO" id="GO:0003729">
    <property type="term" value="F:mRNA binding"/>
    <property type="evidence" value="ECO:0007669"/>
    <property type="project" value="TreeGrafter"/>
</dbReference>
<dbReference type="GO" id="GO:0000398">
    <property type="term" value="P:mRNA splicing, via spliceosome"/>
    <property type="evidence" value="ECO:0007669"/>
    <property type="project" value="TreeGrafter"/>
</dbReference>
<evidence type="ECO:0000256" key="6">
    <source>
        <dbReference type="ARBA" id="ARBA00023274"/>
    </source>
</evidence>
<organism evidence="10 11">
    <name type="scientific">Iris pallida</name>
    <name type="common">Sweet iris</name>
    <dbReference type="NCBI Taxonomy" id="29817"/>
    <lineage>
        <taxon>Eukaryota</taxon>
        <taxon>Viridiplantae</taxon>
        <taxon>Streptophyta</taxon>
        <taxon>Embryophyta</taxon>
        <taxon>Tracheophyta</taxon>
        <taxon>Spermatophyta</taxon>
        <taxon>Magnoliopsida</taxon>
        <taxon>Liliopsida</taxon>
        <taxon>Asparagales</taxon>
        <taxon>Iridaceae</taxon>
        <taxon>Iridoideae</taxon>
        <taxon>Irideae</taxon>
        <taxon>Iris</taxon>
    </lineage>
</organism>
<dbReference type="FunFam" id="3.30.70.330:FF:001585">
    <property type="entry name" value="U1 small nuclear ribonucleoprotein 70 kDa"/>
    <property type="match status" value="1"/>
</dbReference>
<dbReference type="InterPro" id="IPR035979">
    <property type="entry name" value="RBD_domain_sf"/>
</dbReference>
<evidence type="ECO:0000256" key="3">
    <source>
        <dbReference type="ARBA" id="ARBA00016996"/>
    </source>
</evidence>
<keyword evidence="11" id="KW-1185">Reference proteome</keyword>
<feature type="region of interest" description="Disordered" evidence="8">
    <location>
        <begin position="92"/>
        <end position="164"/>
    </location>
</feature>
<dbReference type="AlphaFoldDB" id="A0AAX6GW92"/>
<dbReference type="PANTHER" id="PTHR13952:SF5">
    <property type="entry name" value="U1 SMALL NUCLEAR RIBONUCLEOPROTEIN 70 KDA"/>
    <property type="match status" value="1"/>
</dbReference>
<dbReference type="PROSITE" id="PS50102">
    <property type="entry name" value="RRM"/>
    <property type="match status" value="1"/>
</dbReference>
<reference evidence="10" key="1">
    <citation type="journal article" date="2023" name="GigaByte">
        <title>Genome assembly of the bearded iris, Iris pallida Lam.</title>
        <authorList>
            <person name="Bruccoleri R.E."/>
            <person name="Oakeley E.J."/>
            <person name="Faust A.M.E."/>
            <person name="Altorfer M."/>
            <person name="Dessus-Babus S."/>
            <person name="Burckhardt D."/>
            <person name="Oertli M."/>
            <person name="Naumann U."/>
            <person name="Petersen F."/>
            <person name="Wong J."/>
        </authorList>
    </citation>
    <scope>NUCLEOTIDE SEQUENCE</scope>
    <source>
        <strain evidence="10">GSM-AAB239-AS_SAM_17_03QT</strain>
    </source>
</reference>
<dbReference type="InterPro" id="IPR012677">
    <property type="entry name" value="Nucleotide-bd_a/b_plait_sf"/>
</dbReference>
<feature type="compositionally biased region" description="Basic and acidic residues" evidence="8">
    <location>
        <begin position="274"/>
        <end position="297"/>
    </location>
</feature>
<dbReference type="GO" id="GO:0071004">
    <property type="term" value="C:U2-type prespliceosome"/>
    <property type="evidence" value="ECO:0007669"/>
    <property type="project" value="TreeGrafter"/>
</dbReference>